<dbReference type="GO" id="GO:0046872">
    <property type="term" value="F:metal ion binding"/>
    <property type="evidence" value="ECO:0007669"/>
    <property type="project" value="UniProtKB-KW"/>
</dbReference>
<organism evidence="5 6">
    <name type="scientific">Peptostreptococcus stomatis DSM 17678</name>
    <dbReference type="NCBI Taxonomy" id="596315"/>
    <lineage>
        <taxon>Bacteria</taxon>
        <taxon>Bacillati</taxon>
        <taxon>Bacillota</taxon>
        <taxon>Clostridia</taxon>
        <taxon>Peptostreptococcales</taxon>
        <taxon>Peptostreptococcaceae</taxon>
        <taxon>Peptostreptococcus</taxon>
    </lineage>
</organism>
<feature type="domain" description="Threonyl/alanyl tRNA synthetase SAD" evidence="4">
    <location>
        <begin position="243"/>
        <end position="285"/>
    </location>
</feature>
<dbReference type="STRING" id="596315.HMPREF0634_0414"/>
<evidence type="ECO:0000259" key="4">
    <source>
        <dbReference type="SMART" id="SM00863"/>
    </source>
</evidence>
<dbReference type="AlphaFoldDB" id="E0E162"/>
<dbReference type="GO" id="GO:0003676">
    <property type="term" value="F:nucleic acid binding"/>
    <property type="evidence" value="ECO:0007669"/>
    <property type="project" value="InterPro"/>
</dbReference>
<dbReference type="Pfam" id="PF07973">
    <property type="entry name" value="tRNA_SAD"/>
    <property type="match status" value="1"/>
</dbReference>
<dbReference type="Gene3D" id="3.10.310.40">
    <property type="match status" value="1"/>
</dbReference>
<keyword evidence="2" id="KW-0479">Metal-binding</keyword>
<dbReference type="GO" id="GO:0002161">
    <property type="term" value="F:aminoacyl-tRNA deacylase activity"/>
    <property type="evidence" value="ECO:0007669"/>
    <property type="project" value="UniProtKB-ARBA"/>
</dbReference>
<evidence type="ECO:0000256" key="2">
    <source>
        <dbReference type="ARBA" id="ARBA00022723"/>
    </source>
</evidence>
<dbReference type="InterPro" id="IPR051335">
    <property type="entry name" value="Alanyl-tRNA_Editing_Enzymes"/>
</dbReference>
<dbReference type="GO" id="GO:0005524">
    <property type="term" value="F:ATP binding"/>
    <property type="evidence" value="ECO:0007669"/>
    <property type="project" value="InterPro"/>
</dbReference>
<comment type="caution">
    <text evidence="5">The sequence shown here is derived from an EMBL/GenBank/DDBJ whole genome shotgun (WGS) entry which is preliminary data.</text>
</comment>
<accession>E0E162</accession>
<dbReference type="GO" id="GO:0004812">
    <property type="term" value="F:aminoacyl-tRNA ligase activity"/>
    <property type="evidence" value="ECO:0007669"/>
    <property type="project" value="InterPro"/>
</dbReference>
<dbReference type="GO" id="GO:0043039">
    <property type="term" value="P:tRNA aminoacylation"/>
    <property type="evidence" value="ECO:0007669"/>
    <property type="project" value="InterPro"/>
</dbReference>
<sequence>MPASMTFGIGTLAQGISRRVFMLKTEALYYSDRYMKECQARLLSVDIVGGKIYMVFDRTLFFPGGGGQAQDGGYVIDDSGIKFDICGINEKEGLIYHEVRMAKDGLESLITSRQGILDSMDQAEKVSMIEDYIGAKLKADPIFRMVLNWEHREDYMHQHSGQHVLSGVFYKLFSRNTLGLHIGKDLSQLDIEGEFDHDMVKEVERYANLIVSQEIKIDNFVLDRDKLEDTYTRRPLPNTSEDIRILKIGDLDINACCGVHSTDTGQLKLIKIKKYYHHKGNTRFEYLVGKRAISYILDRDEYFSKLLLKYDTNEANILNAIGNLEDKKDDFAEKNKLLLDFYLEARSKSLLEGLRENSQGIIVVRGVLDDDAWMVEALAKYITNNYKSLVIFASGGQAQPRVFLQVDKKLAKEESIKLGKVLKDHAGLADIRGGGSDYMAQGQVLDKKNIDKFIDKIYSIYTSL</sequence>
<reference evidence="5 6" key="1">
    <citation type="submission" date="2010-08" db="EMBL/GenBank/DDBJ databases">
        <authorList>
            <person name="Harkins D.M."/>
            <person name="Madupu R."/>
            <person name="Durkin A.S."/>
            <person name="Torralba M."/>
            <person name="Methe B."/>
            <person name="Sutton G.G."/>
            <person name="Nelson K.E."/>
        </authorList>
    </citation>
    <scope>NUCLEOTIDE SEQUENCE [LARGE SCALE GENOMIC DNA]</scope>
    <source>
        <strain evidence="5 6">DSM 17678</strain>
    </source>
</reference>
<dbReference type="InterPro" id="IPR012947">
    <property type="entry name" value="tRNA_SAD"/>
</dbReference>
<name>E0E162_9FIRM</name>
<dbReference type="SUPFAM" id="SSF50447">
    <property type="entry name" value="Translation proteins"/>
    <property type="match status" value="1"/>
</dbReference>
<dbReference type="SMART" id="SM00863">
    <property type="entry name" value="tRNA_SAD"/>
    <property type="match status" value="1"/>
</dbReference>
<evidence type="ECO:0000256" key="1">
    <source>
        <dbReference type="ARBA" id="ARBA00001947"/>
    </source>
</evidence>
<dbReference type="InterPro" id="IPR009000">
    <property type="entry name" value="Transl_B-barrel_sf"/>
</dbReference>
<dbReference type="EMBL" id="ADGQ01000004">
    <property type="protein sequence ID" value="EFM65351.1"/>
    <property type="molecule type" value="Genomic_DNA"/>
</dbReference>
<keyword evidence="6" id="KW-1185">Reference proteome</keyword>
<dbReference type="eggNOG" id="COG0013">
    <property type="taxonomic scope" value="Bacteria"/>
</dbReference>
<dbReference type="Proteomes" id="UP000003244">
    <property type="component" value="Unassembled WGS sequence"/>
</dbReference>
<dbReference type="SUPFAM" id="SSF55186">
    <property type="entry name" value="ThrRS/AlaRS common domain"/>
    <property type="match status" value="1"/>
</dbReference>
<evidence type="ECO:0000256" key="3">
    <source>
        <dbReference type="ARBA" id="ARBA00022833"/>
    </source>
</evidence>
<dbReference type="Pfam" id="PF02272">
    <property type="entry name" value="DHHA1"/>
    <property type="match status" value="1"/>
</dbReference>
<proteinExistence type="predicted"/>
<keyword evidence="5" id="KW-0436">Ligase</keyword>
<gene>
    <name evidence="5" type="ORF">HMPREF0634_0414</name>
</gene>
<evidence type="ECO:0000313" key="6">
    <source>
        <dbReference type="Proteomes" id="UP000003244"/>
    </source>
</evidence>
<dbReference type="OrthoDB" id="9812949at2"/>
<dbReference type="PANTHER" id="PTHR43462:SF1">
    <property type="entry name" value="ALANYL-TRNA EDITING PROTEIN AARSD1"/>
    <property type="match status" value="1"/>
</dbReference>
<dbReference type="Gene3D" id="2.40.30.130">
    <property type="match status" value="1"/>
</dbReference>
<evidence type="ECO:0000313" key="5">
    <source>
        <dbReference type="EMBL" id="EFM65351.1"/>
    </source>
</evidence>
<dbReference type="InterPro" id="IPR003156">
    <property type="entry name" value="DHHA1_dom"/>
</dbReference>
<dbReference type="Gene3D" id="3.30.980.10">
    <property type="entry name" value="Threonyl-trna Synthetase, Chain A, domain 2"/>
    <property type="match status" value="1"/>
</dbReference>
<comment type="cofactor">
    <cofactor evidence="1">
        <name>Zn(2+)</name>
        <dbReference type="ChEBI" id="CHEBI:29105"/>
    </cofactor>
</comment>
<dbReference type="InterPro" id="IPR018163">
    <property type="entry name" value="Thr/Ala-tRNA-synth_IIc_edit"/>
</dbReference>
<protein>
    <submittedName>
        <fullName evidence="5">Threonine/alanine tRNA ligase second additional domain protein</fullName>
    </submittedName>
</protein>
<keyword evidence="3" id="KW-0862">Zinc</keyword>
<dbReference type="PANTHER" id="PTHR43462">
    <property type="entry name" value="ALANYL-TRNA EDITING PROTEIN"/>
    <property type="match status" value="1"/>
</dbReference>